<protein>
    <submittedName>
        <fullName evidence="1">Uncharacterized protein</fullName>
    </submittedName>
</protein>
<reference evidence="1 2" key="1">
    <citation type="submission" date="2014-03" db="EMBL/GenBank/DDBJ databases">
        <title>Draft genome of the hookworm Oesophagostomum dentatum.</title>
        <authorList>
            <person name="Mitreva M."/>
        </authorList>
    </citation>
    <scope>NUCLEOTIDE SEQUENCE [LARGE SCALE GENOMIC DNA]</scope>
    <source>
        <strain evidence="1 2">OD-Hann</strain>
    </source>
</reference>
<sequence length="195" mass="22695">MEDLRVIQSKGIQLSSQLNDHRKPPQILLGCDQMWDMIENSVEKLPSGLHLIGTKFGHMISGRQQHLPEETQNAVLLTEVEEKDQELEMFDKYWSLESSGTNEYAGPDKTEKQRTNEEVVKKFKETIERRQDGYYVRLPWKNDGKDLPTNRGIALKRLTALWNQLIKNKNLLEEYNSIFIHQLQKGIIEPVPNHS</sequence>
<evidence type="ECO:0000313" key="2">
    <source>
        <dbReference type="Proteomes" id="UP000053660"/>
    </source>
</evidence>
<evidence type="ECO:0000313" key="1">
    <source>
        <dbReference type="EMBL" id="KHJ77068.1"/>
    </source>
</evidence>
<dbReference type="OrthoDB" id="5865305at2759"/>
<feature type="non-terminal residue" evidence="1">
    <location>
        <position position="195"/>
    </location>
</feature>
<keyword evidence="2" id="KW-1185">Reference proteome</keyword>
<dbReference type="AlphaFoldDB" id="A0A0B1RVE4"/>
<organism evidence="1 2">
    <name type="scientific">Oesophagostomum dentatum</name>
    <name type="common">Nodular worm</name>
    <dbReference type="NCBI Taxonomy" id="61180"/>
    <lineage>
        <taxon>Eukaryota</taxon>
        <taxon>Metazoa</taxon>
        <taxon>Ecdysozoa</taxon>
        <taxon>Nematoda</taxon>
        <taxon>Chromadorea</taxon>
        <taxon>Rhabditida</taxon>
        <taxon>Rhabditina</taxon>
        <taxon>Rhabditomorpha</taxon>
        <taxon>Strongyloidea</taxon>
        <taxon>Strongylidae</taxon>
        <taxon>Oesophagostomum</taxon>
    </lineage>
</organism>
<accession>A0A0B1RVE4</accession>
<name>A0A0B1RVE4_OESDE</name>
<proteinExistence type="predicted"/>
<dbReference type="Proteomes" id="UP000053660">
    <property type="component" value="Unassembled WGS sequence"/>
</dbReference>
<dbReference type="EMBL" id="KN611130">
    <property type="protein sequence ID" value="KHJ77068.1"/>
    <property type="molecule type" value="Genomic_DNA"/>
</dbReference>
<gene>
    <name evidence="1" type="ORF">OESDEN_23312</name>
</gene>